<gene>
    <name evidence="2" type="ORF">H8M03_10130</name>
</gene>
<keyword evidence="1" id="KW-0812">Transmembrane</keyword>
<organism evidence="2 3">
    <name type="scientific">Sphingomonas sabuli</name>
    <dbReference type="NCBI Taxonomy" id="2764186"/>
    <lineage>
        <taxon>Bacteria</taxon>
        <taxon>Pseudomonadati</taxon>
        <taxon>Pseudomonadota</taxon>
        <taxon>Alphaproteobacteria</taxon>
        <taxon>Sphingomonadales</taxon>
        <taxon>Sphingomonadaceae</taxon>
        <taxon>Sphingomonas</taxon>
    </lineage>
</organism>
<dbReference type="Proteomes" id="UP000515861">
    <property type="component" value="Chromosome"/>
</dbReference>
<evidence type="ECO:0000313" key="3">
    <source>
        <dbReference type="Proteomes" id="UP000515861"/>
    </source>
</evidence>
<dbReference type="EMBL" id="CP060697">
    <property type="protein sequence ID" value="QNM82365.1"/>
    <property type="molecule type" value="Genomic_DNA"/>
</dbReference>
<accession>A0A7G9L166</accession>
<dbReference type="Pfam" id="PF10617">
    <property type="entry name" value="DUF2474"/>
    <property type="match status" value="1"/>
</dbReference>
<dbReference type="AlphaFoldDB" id="A0A7G9L166"/>
<keyword evidence="1" id="KW-0472">Membrane</keyword>
<dbReference type="RefSeq" id="WP_187479320.1">
    <property type="nucleotide sequence ID" value="NZ_CP060697.1"/>
</dbReference>
<protein>
    <submittedName>
        <fullName evidence="2">DUF2474 family protein</fullName>
    </submittedName>
</protein>
<name>A0A7G9L166_9SPHN</name>
<feature type="transmembrane region" description="Helical" evidence="1">
    <location>
        <begin position="12"/>
        <end position="33"/>
    </location>
</feature>
<keyword evidence="3" id="KW-1185">Reference proteome</keyword>
<dbReference type="InterPro" id="IPR018895">
    <property type="entry name" value="DUF2474"/>
</dbReference>
<keyword evidence="1" id="KW-1133">Transmembrane helix</keyword>
<evidence type="ECO:0000313" key="2">
    <source>
        <dbReference type="EMBL" id="QNM82365.1"/>
    </source>
</evidence>
<dbReference type="KEGG" id="ssau:H8M03_10130"/>
<proteinExistence type="predicted"/>
<sequence length="35" mass="3396">MAGTGKRVAWFVALWAGGVLAVGAVGALIKLALGA</sequence>
<reference evidence="2 3" key="1">
    <citation type="submission" date="2020-08" db="EMBL/GenBank/DDBJ databases">
        <title>Sphingomonas sp. sand1-3 16S ribosomal RNA gene Genome sequencing and assembly.</title>
        <authorList>
            <person name="Kang M."/>
        </authorList>
    </citation>
    <scope>NUCLEOTIDE SEQUENCE [LARGE SCALE GENOMIC DNA]</scope>
    <source>
        <strain evidence="3">sand1-3</strain>
    </source>
</reference>
<evidence type="ECO:0000256" key="1">
    <source>
        <dbReference type="SAM" id="Phobius"/>
    </source>
</evidence>